<keyword evidence="2" id="KW-1185">Reference proteome</keyword>
<name>A0ABS1SHX7_9MICO</name>
<evidence type="ECO:0000313" key="1">
    <source>
        <dbReference type="EMBL" id="MBL3679516.1"/>
    </source>
</evidence>
<comment type="caution">
    <text evidence="1">The sequence shown here is derived from an EMBL/GenBank/DDBJ whole genome shotgun (WGS) entry which is preliminary data.</text>
</comment>
<accession>A0ABS1SHX7</accession>
<dbReference type="Proteomes" id="UP001645859">
    <property type="component" value="Unassembled WGS sequence"/>
</dbReference>
<proteinExistence type="predicted"/>
<sequence>MSIAQRVLLDSERTIRFQLGECESRVSDAEIIDLIPTAAVFVGIDIPGQKSSERCREKRAQLKKRINALRKKYEAKY</sequence>
<protein>
    <submittedName>
        <fullName evidence="1">Uncharacterized protein</fullName>
    </submittedName>
</protein>
<dbReference type="EMBL" id="QYAC01000004">
    <property type="protein sequence ID" value="MBL3679516.1"/>
    <property type="molecule type" value="Genomic_DNA"/>
</dbReference>
<organism evidence="1 2">
    <name type="scientific">Leucobacter chromiireducens subsp. solipictus</name>
    <dbReference type="NCBI Taxonomy" id="398235"/>
    <lineage>
        <taxon>Bacteria</taxon>
        <taxon>Bacillati</taxon>
        <taxon>Actinomycetota</taxon>
        <taxon>Actinomycetes</taxon>
        <taxon>Micrococcales</taxon>
        <taxon>Microbacteriaceae</taxon>
        <taxon>Leucobacter</taxon>
    </lineage>
</organism>
<gene>
    <name evidence="1" type="ORF">D3230_09480</name>
</gene>
<evidence type="ECO:0000313" key="2">
    <source>
        <dbReference type="Proteomes" id="UP001645859"/>
    </source>
</evidence>
<reference evidence="1 2" key="1">
    <citation type="submission" date="2018-09" db="EMBL/GenBank/DDBJ databases">
        <title>Comparative genomics of Leucobacter spp.</title>
        <authorList>
            <person name="Reis A.C."/>
            <person name="Kolvenbach B.A."/>
            <person name="Corvini P.F.X."/>
            <person name="Nunes O.C."/>
        </authorList>
    </citation>
    <scope>NUCLEOTIDE SEQUENCE [LARGE SCALE GENOMIC DNA]</scope>
    <source>
        <strain evidence="1 2">TAN 31504</strain>
    </source>
</reference>